<dbReference type="PANTHER" id="PTHR46564">
    <property type="entry name" value="TRANSPOSASE"/>
    <property type="match status" value="1"/>
</dbReference>
<keyword evidence="3" id="KW-1185">Reference proteome</keyword>
<dbReference type="Gene3D" id="3.30.420.10">
    <property type="entry name" value="Ribonuclease H-like superfamily/Ribonuclease H"/>
    <property type="match status" value="1"/>
</dbReference>
<evidence type="ECO:0000259" key="1">
    <source>
        <dbReference type="Pfam" id="PF13358"/>
    </source>
</evidence>
<dbReference type="OrthoDB" id="2428500at2759"/>
<gene>
    <name evidence="2" type="primary">PARPA_10455.1 scaffold 40485</name>
</gene>
<dbReference type="EMBL" id="LN732886">
    <property type="protein sequence ID" value="CEP16209.1"/>
    <property type="molecule type" value="Genomic_DNA"/>
</dbReference>
<dbReference type="InterPro" id="IPR038717">
    <property type="entry name" value="Tc1-like_DDE_dom"/>
</dbReference>
<feature type="domain" description="Tc1-like transposase DDE" evidence="1">
    <location>
        <begin position="9"/>
        <end position="146"/>
    </location>
</feature>
<proteinExistence type="predicted"/>
<organism evidence="2 3">
    <name type="scientific">Parasitella parasitica</name>
    <dbReference type="NCBI Taxonomy" id="35722"/>
    <lineage>
        <taxon>Eukaryota</taxon>
        <taxon>Fungi</taxon>
        <taxon>Fungi incertae sedis</taxon>
        <taxon>Mucoromycota</taxon>
        <taxon>Mucoromycotina</taxon>
        <taxon>Mucoromycetes</taxon>
        <taxon>Mucorales</taxon>
        <taxon>Mucorineae</taxon>
        <taxon>Mucoraceae</taxon>
        <taxon>Parasitella</taxon>
    </lineage>
</organism>
<dbReference type="Proteomes" id="UP000054107">
    <property type="component" value="Unassembled WGS sequence"/>
</dbReference>
<name>A0A0B7NMP1_9FUNG</name>
<sequence>MYGYNNNCIFVYEAGFNSCTVPRRARSRKGKKAHVLTKIKRAKNISIIGAISHTRLESLQAVVVIDKRTDDRFIFGEFVAQLLKWLDEQYGLPMIVIMDNAKFHKSENVAEIFENSQHKAHFLPPFSPMFNPIESCFSELKNQVKRIPRKGKDVMLNLIIKGAGDTITTQDCNGWSRHCIENINKCMRGENLTFDN</sequence>
<evidence type="ECO:0000313" key="3">
    <source>
        <dbReference type="Proteomes" id="UP000054107"/>
    </source>
</evidence>
<dbReference type="SUPFAM" id="SSF53098">
    <property type="entry name" value="Ribonuclease H-like"/>
    <property type="match status" value="1"/>
</dbReference>
<accession>A0A0B7NMP1</accession>
<dbReference type="PANTHER" id="PTHR46564:SF1">
    <property type="entry name" value="TRANSPOSASE"/>
    <property type="match status" value="1"/>
</dbReference>
<dbReference type="Pfam" id="PF13358">
    <property type="entry name" value="DDE_3"/>
    <property type="match status" value="1"/>
</dbReference>
<protein>
    <recommendedName>
        <fullName evidence="1">Tc1-like transposase DDE domain-containing protein</fullName>
    </recommendedName>
</protein>
<dbReference type="InterPro" id="IPR012337">
    <property type="entry name" value="RNaseH-like_sf"/>
</dbReference>
<reference evidence="2 3" key="1">
    <citation type="submission" date="2014-09" db="EMBL/GenBank/DDBJ databases">
        <authorList>
            <person name="Ellenberger Sabrina"/>
        </authorList>
    </citation>
    <scope>NUCLEOTIDE SEQUENCE [LARGE SCALE GENOMIC DNA]</scope>
    <source>
        <strain evidence="2 3">CBS 412.66</strain>
    </source>
</reference>
<evidence type="ECO:0000313" key="2">
    <source>
        <dbReference type="EMBL" id="CEP16209.1"/>
    </source>
</evidence>
<dbReference type="InterPro" id="IPR036397">
    <property type="entry name" value="RNaseH_sf"/>
</dbReference>
<dbReference type="AlphaFoldDB" id="A0A0B7NMP1"/>
<dbReference type="GO" id="GO:0003676">
    <property type="term" value="F:nucleic acid binding"/>
    <property type="evidence" value="ECO:0007669"/>
    <property type="project" value="InterPro"/>
</dbReference>
<dbReference type="STRING" id="35722.A0A0B7NMP1"/>